<reference evidence="3 4" key="1">
    <citation type="journal article" date="2015" name="BMC Genomics">
        <title>Gene expression during zombie ant biting behavior reflects the complexity underlying fungal parasitic behavioral manipulation.</title>
        <authorList>
            <person name="de Bekker C."/>
            <person name="Ohm R.A."/>
            <person name="Loreto R.G."/>
            <person name="Sebastian A."/>
            <person name="Albert I."/>
            <person name="Merrow M."/>
            <person name="Brachmann A."/>
            <person name="Hughes D.P."/>
        </authorList>
    </citation>
    <scope>NUCLEOTIDE SEQUENCE [LARGE SCALE GENOMIC DNA]</scope>
    <source>
        <strain evidence="3 4">SC16a</strain>
    </source>
</reference>
<evidence type="ECO:0000313" key="4">
    <source>
        <dbReference type="Proteomes" id="UP000037136"/>
    </source>
</evidence>
<evidence type="ECO:0008006" key="5">
    <source>
        <dbReference type="Google" id="ProtNLM"/>
    </source>
</evidence>
<comment type="caution">
    <text evidence="3">The sequence shown here is derived from an EMBL/GenBank/DDBJ whole genome shotgun (WGS) entry which is preliminary data.</text>
</comment>
<sequence>MPCRPLLFERWAQSRTICQSCLYNLQRQAIHRQVAAYKTQTPKRPRRQSPLPSPVSRQPTAAELKRYQEGIKELQRASKPRSDDGNFSVRYFEEDEGQRYELDNEEAFNDSMGEFDGSELKNLLLNIKDALGTDEQRNCFRAVMREVCGESNNLSSVADVENLVARSEAYSKELDVKLEQHLAEHHTELSPDLLDMMRQEFASLDASEDDDDGLYTPPYQIPKRAWNGQHRDKVKRLNNVLASVSRDLRLGRELKKATVSLVYKAYFIARRSLSRAWDKVPNGAWDLLWKVLSADESIHPHRMSHISRLARDMIVANVPLSSPQQVLAMEAVFVDGEAPTAMKSWKKGMSSLGDDGSPWFKDFWELGVRMFCRLGELDEAQRAADKLLAKGLDARILMPIIRTLSEKETAESQRRAWEEYRRMRAFLGKDMQLADYDQVVSYFLTTHKTEHALYAFVDMMFDGAIDMKQQKEMPAVVANKYFLGKWLKRLIGAGDLAGAWKVVEFMQSKGVSAAPIQLNGLIGAWQRSGGAEDVENAERLGWEMIESRIRFVARRADKSGYKPETWPRATHETFALLAASYSVRSQREKMLMLWEAFGKAEMGADAFMMNQLLESHIQAGLPGEALEMYYSLVVEKKQAAPDPFTFSALWKTLAVSRLLSVPAGMVDEATRETRRLFEEAVRFRHVFPPDGMDGQLARKMLHSFRILGDYHGFLVALHTLSRIFNFVPTETLALELTIGTTKLQWDSPEKRRILLRAKHDMDTELMAPQAVDNAAEAADQLQGAARAEALLGHLRRKFRPPAASDEELMAEGAEAARQMGVFDLLEFQPRDPDGEEAKEGVVQP</sequence>
<keyword evidence="4" id="KW-1185">Reference proteome</keyword>
<dbReference type="PANTHER" id="PTHR47447:SF23">
    <property type="entry name" value="PENTACOTRIPEPTIDE-REPEAT REGION OF PRORP DOMAIN-CONTAINING PROTEIN"/>
    <property type="match status" value="1"/>
</dbReference>
<dbReference type="AlphaFoldDB" id="A0A2A9PFR9"/>
<feature type="compositionally biased region" description="Basic and acidic residues" evidence="2">
    <location>
        <begin position="828"/>
        <end position="844"/>
    </location>
</feature>
<feature type="region of interest" description="Disordered" evidence="2">
    <location>
        <begin position="825"/>
        <end position="844"/>
    </location>
</feature>
<dbReference type="OrthoDB" id="185373at2759"/>
<dbReference type="STRING" id="268505.A0A2A9PFR9"/>
<evidence type="ECO:0000256" key="1">
    <source>
        <dbReference type="ARBA" id="ARBA00022737"/>
    </source>
</evidence>
<organism evidence="3 4">
    <name type="scientific">Ophiocordyceps unilateralis</name>
    <name type="common">Zombie-ant fungus</name>
    <name type="synonym">Torrubia unilateralis</name>
    <dbReference type="NCBI Taxonomy" id="268505"/>
    <lineage>
        <taxon>Eukaryota</taxon>
        <taxon>Fungi</taxon>
        <taxon>Dikarya</taxon>
        <taxon>Ascomycota</taxon>
        <taxon>Pezizomycotina</taxon>
        <taxon>Sordariomycetes</taxon>
        <taxon>Hypocreomycetidae</taxon>
        <taxon>Hypocreales</taxon>
        <taxon>Ophiocordycipitaceae</taxon>
        <taxon>Ophiocordyceps</taxon>
    </lineage>
</organism>
<protein>
    <recommendedName>
        <fullName evidence="5">Pentatricopeptide repeat domain-containing protein</fullName>
    </recommendedName>
</protein>
<keyword evidence="1" id="KW-0677">Repeat</keyword>
<dbReference type="EMBL" id="LAZP02000154">
    <property type="protein sequence ID" value="PFH60064.1"/>
    <property type="molecule type" value="Genomic_DNA"/>
</dbReference>
<feature type="region of interest" description="Disordered" evidence="2">
    <location>
        <begin position="37"/>
        <end position="60"/>
    </location>
</feature>
<dbReference type="PANTHER" id="PTHR47447">
    <property type="entry name" value="OS03G0856100 PROTEIN"/>
    <property type="match status" value="1"/>
</dbReference>
<dbReference type="InterPro" id="IPR011990">
    <property type="entry name" value="TPR-like_helical_dom_sf"/>
</dbReference>
<proteinExistence type="predicted"/>
<gene>
    <name evidence="3" type="ORF">XA68_11513</name>
</gene>
<name>A0A2A9PFR9_OPHUN</name>
<dbReference type="Gene3D" id="1.25.40.10">
    <property type="entry name" value="Tetratricopeptide repeat domain"/>
    <property type="match status" value="1"/>
</dbReference>
<evidence type="ECO:0000256" key="2">
    <source>
        <dbReference type="SAM" id="MobiDB-lite"/>
    </source>
</evidence>
<dbReference type="Proteomes" id="UP000037136">
    <property type="component" value="Unassembled WGS sequence"/>
</dbReference>
<reference evidence="3 4" key="2">
    <citation type="journal article" date="2017" name="Sci. Rep.">
        <title>Ant-infecting Ophiocordyceps genomes reveal a high diversity of potential behavioral manipulation genes and a possible major role for enterotoxins.</title>
        <authorList>
            <person name="de Bekker C."/>
            <person name="Ohm R.A."/>
            <person name="Evans H.C."/>
            <person name="Brachmann A."/>
            <person name="Hughes D.P."/>
        </authorList>
    </citation>
    <scope>NUCLEOTIDE SEQUENCE [LARGE SCALE GENOMIC DNA]</scope>
    <source>
        <strain evidence="3 4">SC16a</strain>
    </source>
</reference>
<accession>A0A2A9PFR9</accession>
<evidence type="ECO:0000313" key="3">
    <source>
        <dbReference type="EMBL" id="PFH60064.1"/>
    </source>
</evidence>